<name>A0A3B1AKX2_9ZZZZ</name>
<dbReference type="InterPro" id="IPR029479">
    <property type="entry name" value="Nitroreductase"/>
</dbReference>
<evidence type="ECO:0000256" key="1">
    <source>
        <dbReference type="ARBA" id="ARBA00022630"/>
    </source>
</evidence>
<dbReference type="HAMAP" id="MF_01204">
    <property type="entry name" value="Oxidoreductase_RutE_HadB"/>
    <property type="match status" value="1"/>
</dbReference>
<keyword evidence="3" id="KW-0521">NADP</keyword>
<dbReference type="InterPro" id="IPR023936">
    <property type="entry name" value="RutE-like"/>
</dbReference>
<keyword evidence="2" id="KW-0288">FMN</keyword>
<accession>A0A3B1AKX2</accession>
<dbReference type="NCBIfam" id="NF003768">
    <property type="entry name" value="PRK05365.1"/>
    <property type="match status" value="1"/>
</dbReference>
<evidence type="ECO:0000313" key="6">
    <source>
        <dbReference type="EMBL" id="VAW93316.1"/>
    </source>
</evidence>
<evidence type="ECO:0000256" key="3">
    <source>
        <dbReference type="ARBA" id="ARBA00022857"/>
    </source>
</evidence>
<organism evidence="6">
    <name type="scientific">hydrothermal vent metagenome</name>
    <dbReference type="NCBI Taxonomy" id="652676"/>
    <lineage>
        <taxon>unclassified sequences</taxon>
        <taxon>metagenomes</taxon>
        <taxon>ecological metagenomes</taxon>
    </lineage>
</organism>
<gene>
    <name evidence="6" type="ORF">MNBD_GAMMA21-955</name>
</gene>
<sequence length="196" mass="22062">MSPKLNENALKQLFLDARSHDVWLDKPVNDKVIDEIYNILKMGPTSANACPARFIFVRSDVAKLKLKDCLADGNIEKSMTAPVVAIVGMDMEFYEQLPKLFPHTDARSWYAGNDEKIFETAFRNSTLQGAYLIMAIRSLGLDAGPMSGFDSERLDKAFFQDTRIKSNFICAFGYGDNNKLHPRGPRLEFSQACQIV</sequence>
<dbReference type="EMBL" id="UOFR01000018">
    <property type="protein sequence ID" value="VAW93316.1"/>
    <property type="molecule type" value="Genomic_DNA"/>
</dbReference>
<dbReference type="GO" id="GO:0016491">
    <property type="term" value="F:oxidoreductase activity"/>
    <property type="evidence" value="ECO:0007669"/>
    <property type="project" value="UniProtKB-KW"/>
</dbReference>
<dbReference type="Pfam" id="PF00881">
    <property type="entry name" value="Nitroreductase"/>
    <property type="match status" value="1"/>
</dbReference>
<dbReference type="SUPFAM" id="SSF55469">
    <property type="entry name" value="FMN-dependent nitroreductase-like"/>
    <property type="match status" value="1"/>
</dbReference>
<dbReference type="PANTHER" id="PTHR43543:SF1">
    <property type="entry name" value="MALONIC SEMIALDEHYDE REDUCTASE RUTE-RELATED"/>
    <property type="match status" value="1"/>
</dbReference>
<evidence type="ECO:0000256" key="4">
    <source>
        <dbReference type="ARBA" id="ARBA00023002"/>
    </source>
</evidence>
<dbReference type="InterPro" id="IPR050461">
    <property type="entry name" value="Nitroreductase_HadB/RutE"/>
</dbReference>
<feature type="domain" description="Nitroreductase" evidence="5">
    <location>
        <begin position="24"/>
        <end position="174"/>
    </location>
</feature>
<dbReference type="CDD" id="cd02148">
    <property type="entry name" value="RutE-like"/>
    <property type="match status" value="1"/>
</dbReference>
<protein>
    <submittedName>
        <fullName evidence="6">Probable NADH dehydrogenase/NAD(P)H nitroreductase</fullName>
    </submittedName>
</protein>
<proteinExistence type="inferred from homology"/>
<evidence type="ECO:0000259" key="5">
    <source>
        <dbReference type="Pfam" id="PF00881"/>
    </source>
</evidence>
<keyword evidence="4" id="KW-0560">Oxidoreductase</keyword>
<dbReference type="Gene3D" id="3.40.109.10">
    <property type="entry name" value="NADH Oxidase"/>
    <property type="match status" value="1"/>
</dbReference>
<dbReference type="PANTHER" id="PTHR43543">
    <property type="entry name" value="MALONIC SEMIALDEHYDE REDUCTASE RUTE-RELATED"/>
    <property type="match status" value="1"/>
</dbReference>
<reference evidence="6" key="1">
    <citation type="submission" date="2018-06" db="EMBL/GenBank/DDBJ databases">
        <authorList>
            <person name="Zhirakovskaya E."/>
        </authorList>
    </citation>
    <scope>NUCLEOTIDE SEQUENCE</scope>
</reference>
<dbReference type="AlphaFoldDB" id="A0A3B1AKX2"/>
<dbReference type="InterPro" id="IPR000415">
    <property type="entry name" value="Nitroreductase-like"/>
</dbReference>
<evidence type="ECO:0000256" key="2">
    <source>
        <dbReference type="ARBA" id="ARBA00022643"/>
    </source>
</evidence>
<keyword evidence="1" id="KW-0285">Flavoprotein</keyword>